<keyword evidence="6" id="KW-0282">Flagellum</keyword>
<dbReference type="GO" id="GO:0009424">
    <property type="term" value="C:bacterial-type flagellum hook"/>
    <property type="evidence" value="ECO:0007669"/>
    <property type="project" value="InterPro"/>
</dbReference>
<protein>
    <submittedName>
        <fullName evidence="6">Flagellar biosynthesis protein FlgL</fullName>
    </submittedName>
</protein>
<keyword evidence="3" id="KW-0975">Bacterial flagellum</keyword>
<feature type="domain" description="Flagellin N-terminal" evidence="4">
    <location>
        <begin position="8"/>
        <end position="142"/>
    </location>
</feature>
<comment type="similarity">
    <text evidence="2">Belongs to the bacterial flagellin family.</text>
</comment>
<reference evidence="6 7" key="1">
    <citation type="journal article" date="2009" name="Int. J. Syst. Evol. Microbiol.">
        <title>Paenibacillus contaminans sp. nov., isolated from a contaminated laboratory plate.</title>
        <authorList>
            <person name="Chou J.H."/>
            <person name="Lee J.H."/>
            <person name="Lin M.C."/>
            <person name="Chang P.S."/>
            <person name="Arun A.B."/>
            <person name="Young C.C."/>
            <person name="Chen W.M."/>
        </authorList>
    </citation>
    <scope>NUCLEOTIDE SEQUENCE [LARGE SCALE GENOMIC DNA]</scope>
    <source>
        <strain evidence="6 7">CKOBP-6</strain>
    </source>
</reference>
<dbReference type="Pfam" id="PF00700">
    <property type="entry name" value="Flagellin_C"/>
    <property type="match status" value="1"/>
</dbReference>
<keyword evidence="6" id="KW-0969">Cilium</keyword>
<sequence length="299" mass="33343">MGTRVTQSMLNSQMLRNINTNMNRMQTLQDQLSTGRKINKPSDDPVGISFSMRYRSELNVNEQYESNVSASQSWMDYTDTMLDQMGKVIHRVRELAVEGANGTNSKESLEAMRIEVDQMYGQMVNIGNSQFNGKYVFSGQMTDLKPFPDEEDAMNAITDTREIQFEIGLGVRMAVNKTADQVFGEPGAETNIFQVFKDLSKALGDQNYDGVSTALGKLDQRMDSFLGVRSDVGAKANRIQLAADRLQDIDVNVTSLLSKTEDADIAKVITNIKMDENVYQASLSAGSRLIQPSLVDFLR</sequence>
<evidence type="ECO:0000259" key="4">
    <source>
        <dbReference type="Pfam" id="PF00669"/>
    </source>
</evidence>
<dbReference type="NCBIfam" id="TIGR02550">
    <property type="entry name" value="flagell_flgL"/>
    <property type="match status" value="1"/>
</dbReference>
<dbReference type="Proteomes" id="UP000250369">
    <property type="component" value="Unassembled WGS sequence"/>
</dbReference>
<dbReference type="InterPro" id="IPR001029">
    <property type="entry name" value="Flagellin_N"/>
</dbReference>
<dbReference type="GO" id="GO:0071973">
    <property type="term" value="P:bacterial-type flagellum-dependent cell motility"/>
    <property type="evidence" value="ECO:0007669"/>
    <property type="project" value="InterPro"/>
</dbReference>
<evidence type="ECO:0000256" key="1">
    <source>
        <dbReference type="ARBA" id="ARBA00004365"/>
    </source>
</evidence>
<dbReference type="Gene3D" id="1.20.1330.10">
    <property type="entry name" value="f41 fragment of flagellin, N-terminal domain"/>
    <property type="match status" value="1"/>
</dbReference>
<dbReference type="RefSeq" id="WP_113034251.1">
    <property type="nucleotide sequence ID" value="NZ_QMFB01000019.1"/>
</dbReference>
<proteinExistence type="inferred from homology"/>
<dbReference type="PANTHER" id="PTHR42792:SF1">
    <property type="entry name" value="FLAGELLAR HOOK-ASSOCIATED PROTEIN 3"/>
    <property type="match status" value="1"/>
</dbReference>
<dbReference type="InterPro" id="IPR001492">
    <property type="entry name" value="Flagellin"/>
</dbReference>
<organism evidence="6 7">
    <name type="scientific">Paenibacillus contaminans</name>
    <dbReference type="NCBI Taxonomy" id="450362"/>
    <lineage>
        <taxon>Bacteria</taxon>
        <taxon>Bacillati</taxon>
        <taxon>Bacillota</taxon>
        <taxon>Bacilli</taxon>
        <taxon>Bacillales</taxon>
        <taxon>Paenibacillaceae</taxon>
        <taxon>Paenibacillus</taxon>
    </lineage>
</organism>
<gene>
    <name evidence="6" type="ORF">DQG23_27555</name>
</gene>
<dbReference type="GO" id="GO:0005198">
    <property type="term" value="F:structural molecule activity"/>
    <property type="evidence" value="ECO:0007669"/>
    <property type="project" value="InterPro"/>
</dbReference>
<comment type="caution">
    <text evidence="6">The sequence shown here is derived from an EMBL/GenBank/DDBJ whole genome shotgun (WGS) entry which is preliminary data.</text>
</comment>
<dbReference type="PANTHER" id="PTHR42792">
    <property type="entry name" value="FLAGELLIN"/>
    <property type="match status" value="1"/>
</dbReference>
<dbReference type="Pfam" id="PF00669">
    <property type="entry name" value="Flagellin_N"/>
    <property type="match status" value="1"/>
</dbReference>
<dbReference type="AlphaFoldDB" id="A0A329MBV8"/>
<dbReference type="InterPro" id="IPR046358">
    <property type="entry name" value="Flagellin_C"/>
</dbReference>
<dbReference type="EMBL" id="QMFB01000019">
    <property type="protein sequence ID" value="RAV17400.1"/>
    <property type="molecule type" value="Genomic_DNA"/>
</dbReference>
<evidence type="ECO:0000313" key="7">
    <source>
        <dbReference type="Proteomes" id="UP000250369"/>
    </source>
</evidence>
<keyword evidence="6" id="KW-0966">Cell projection</keyword>
<evidence type="ECO:0000256" key="3">
    <source>
        <dbReference type="ARBA" id="ARBA00023143"/>
    </source>
</evidence>
<comment type="subcellular location">
    <subcellularLocation>
        <location evidence="1">Bacterial flagellum</location>
    </subcellularLocation>
</comment>
<dbReference type="SUPFAM" id="SSF64518">
    <property type="entry name" value="Phase 1 flagellin"/>
    <property type="match status" value="1"/>
</dbReference>
<accession>A0A329MBV8</accession>
<feature type="domain" description="Flagellin C-terminal" evidence="5">
    <location>
        <begin position="216"/>
        <end position="298"/>
    </location>
</feature>
<keyword evidence="7" id="KW-1185">Reference proteome</keyword>
<evidence type="ECO:0000313" key="6">
    <source>
        <dbReference type="EMBL" id="RAV17400.1"/>
    </source>
</evidence>
<evidence type="ECO:0000259" key="5">
    <source>
        <dbReference type="Pfam" id="PF00700"/>
    </source>
</evidence>
<name>A0A329MBV8_9BACL</name>
<dbReference type="OrthoDB" id="9758307at2"/>
<dbReference type="InterPro" id="IPR013384">
    <property type="entry name" value="Flagell_FlgL"/>
</dbReference>
<evidence type="ECO:0000256" key="2">
    <source>
        <dbReference type="ARBA" id="ARBA00005709"/>
    </source>
</evidence>